<dbReference type="Proteomes" id="UP000006968">
    <property type="component" value="Chromosome IV"/>
</dbReference>
<dbReference type="HOGENOM" id="CLU_004422_0_0_1"/>
<dbReference type="InterPro" id="IPR038286">
    <property type="entry name" value="IPK_sf"/>
</dbReference>
<feature type="region of interest" description="Disordered" evidence="5">
    <location>
        <begin position="1"/>
        <end position="28"/>
    </location>
</feature>
<feature type="region of interest" description="Disordered" evidence="5">
    <location>
        <begin position="518"/>
        <end position="547"/>
    </location>
</feature>
<reference evidence="6 7" key="1">
    <citation type="journal article" date="2013" name="BMC Genomics">
        <title>High quality de novo sequencing and assembly of the Saccharomyces arboricolus genome.</title>
        <authorList>
            <person name="Liti G."/>
            <person name="Nguyen Ba A.N."/>
            <person name="Blythe M."/>
            <person name="Mueller C.A."/>
            <person name="Bergstroem A."/>
            <person name="Cubillos F.A."/>
            <person name="Dafhnis-Calas F."/>
            <person name="Khoshraftar S."/>
            <person name="Malla S."/>
            <person name="Mehta N."/>
            <person name="Siow C.C."/>
            <person name="Warringer J."/>
            <person name="Moses A.M."/>
            <person name="Louis E.J."/>
            <person name="Nieduszynski C.A."/>
        </authorList>
    </citation>
    <scope>NUCLEOTIDE SEQUENCE [LARGE SCALE GENOMIC DNA]</scope>
    <source>
        <strain evidence="7">H-6 / AS 2.3317 / CBS 10644</strain>
    </source>
</reference>
<gene>
    <name evidence="6" type="ORF">SU7_0582</name>
</gene>
<dbReference type="GO" id="GO:0032958">
    <property type="term" value="P:inositol phosphate biosynthetic process"/>
    <property type="evidence" value="ECO:0007669"/>
    <property type="project" value="InterPro"/>
</dbReference>
<comment type="similarity">
    <text evidence="1 4">Belongs to the inositol phosphokinase (IPK) family.</text>
</comment>
<dbReference type="PANTHER" id="PTHR12400:SF21">
    <property type="entry name" value="KINASE"/>
    <property type="match status" value="1"/>
</dbReference>
<comment type="caution">
    <text evidence="6">The sequence shown here is derived from an EMBL/GenBank/DDBJ whole genome shotgun (WGS) entry which is preliminary data.</text>
</comment>
<keyword evidence="7" id="KW-1185">Reference proteome</keyword>
<evidence type="ECO:0000256" key="5">
    <source>
        <dbReference type="SAM" id="MobiDB-lite"/>
    </source>
</evidence>
<evidence type="ECO:0000313" key="6">
    <source>
        <dbReference type="EMBL" id="EJS44298.1"/>
    </source>
</evidence>
<dbReference type="OrthoDB" id="2573163at2759"/>
<dbReference type="GO" id="GO:0008440">
    <property type="term" value="F:inositol-1,4,5-trisphosphate 3-kinase activity"/>
    <property type="evidence" value="ECO:0007669"/>
    <property type="project" value="TreeGrafter"/>
</dbReference>
<organism evidence="6 7">
    <name type="scientific">Saccharomyces arboricola (strain H-6 / AS 2.3317 / CBS 10644)</name>
    <name type="common">Yeast</name>
    <dbReference type="NCBI Taxonomy" id="1160507"/>
    <lineage>
        <taxon>Eukaryota</taxon>
        <taxon>Fungi</taxon>
        <taxon>Dikarya</taxon>
        <taxon>Ascomycota</taxon>
        <taxon>Saccharomycotina</taxon>
        <taxon>Saccharomycetes</taxon>
        <taxon>Saccharomycetales</taxon>
        <taxon>Saccharomycetaceae</taxon>
        <taxon>Saccharomyces</taxon>
    </lineage>
</organism>
<dbReference type="EMBL" id="ALIE01000039">
    <property type="protein sequence ID" value="EJS44298.1"/>
    <property type="molecule type" value="Genomic_DNA"/>
</dbReference>
<sequence length="1062" mass="121044">MDTSDEIHDKIPSTSREQHQTLPKNESEECITTLKDLNVPETKKLSSVLHGRKASTYLRIFRDDECLADNNNSTDSNNAGSSSYAGKNTRSRSTSKSISETFQASNEKTNPDTLSCSLSTSTLLNHEEPAIKPNKHVAHSTNFNAIDEGGQSPDEVVGKQQPHQQQMIHRQSLLKPNQDLDEGCISPKSTYQNTPNGITEDLTLKPVSSATYYPHKSKAGSDYEKKDKMEIDTNTIQPSTINFASNIATFPRTYNKHTFKANTLSTLSQSLRQESINNRNGNENARQSVQQSKSIKEQSRPIVQDNKDEREEKEEEEEEEEKDEHREYPLAVELKPFTNRVGGHTAIFRFSKRAVCKALVNRENRWYESIELSHKELLQFMPRYIGVLNVRQHFQSKDDFLNDLGQDNGNDNNNNVTKNKYIEGNTYRTSKDDVLLNAETTGTPLTHIHSFPLEHSSRQILEKAHVTEMEPIQQHVKRSLSGSNQPSLLPEVVLNDNRHIIPESLWYKYSDSPNSAPNDSYFSSSSSHNSCSLNNHGNMNKLKRRDSGSTMINTELRNLVIREVFAPKCFRRKRNSNTITMRHHNSHSDSNPPSHIQKSRASSHDASNASINTLEDASSLASFQMDNPNSNSNSSSHGPFLKKALHEKISNAIESSHSVMDLKQFHKNEQIKRKNSFCNTLSPILTAANSRDDVGLTPSLEHVSNAEDGVFDMDEDEGNETIKVDNHDQPGSPSKDMIIKSLGYNVSNDYSHHDIESITFEETSHTIVSKFILLEDLTRNMNKPCALDLKMGTRQYGVDAKRTKQLSQRAKCLKTTSRRLGVRICGLKVWNKDYYITRDKYFGRRVKVGWQFARVLARFLYDGETVESLIRQIPRLITQLDTLYSEIFNLKGYRLYGASLLLMYDGDANKAISKKKNTADVKVNLIDFARCVTKEDAMECLDKFRIPPKSPNIEDKGFLRGVKSLKFYLLLIWNYLTSDMPLIFDETEINNMINSETDSNSITATAGSKTKFNEKWDWLDEFDQEDEEMYNDPNSKLRQKWRKYELIFDAEPRYNDDGQISD</sequence>
<evidence type="ECO:0000256" key="2">
    <source>
        <dbReference type="ARBA" id="ARBA00022679"/>
    </source>
</evidence>
<dbReference type="EC" id="2.7.-.-" evidence="4"/>
<feature type="region of interest" description="Disordered" evidence="5">
    <location>
        <begin position="577"/>
        <end position="609"/>
    </location>
</feature>
<feature type="region of interest" description="Disordered" evidence="5">
    <location>
        <begin position="68"/>
        <end position="114"/>
    </location>
</feature>
<feature type="compositionally biased region" description="Low complexity" evidence="5">
    <location>
        <begin position="68"/>
        <end position="83"/>
    </location>
</feature>
<protein>
    <recommendedName>
        <fullName evidence="4">Kinase</fullName>
        <ecNumber evidence="4">2.7.-.-</ecNumber>
    </recommendedName>
</protein>
<feature type="compositionally biased region" description="Low complexity" evidence="5">
    <location>
        <begin position="518"/>
        <end position="535"/>
    </location>
</feature>
<feature type="compositionally biased region" description="Polar residues" evidence="5">
    <location>
        <begin position="84"/>
        <end position="112"/>
    </location>
</feature>
<dbReference type="Pfam" id="PF03770">
    <property type="entry name" value="IPK"/>
    <property type="match status" value="1"/>
</dbReference>
<feature type="region of interest" description="Disordered" evidence="5">
    <location>
        <begin position="277"/>
        <end position="326"/>
    </location>
</feature>
<evidence type="ECO:0000256" key="1">
    <source>
        <dbReference type="ARBA" id="ARBA00007374"/>
    </source>
</evidence>
<dbReference type="AlphaFoldDB" id="J8Q3P7"/>
<feature type="compositionally biased region" description="Basic and acidic residues" evidence="5">
    <location>
        <begin position="1"/>
        <end position="19"/>
    </location>
</feature>
<dbReference type="GO" id="GO:0000824">
    <property type="term" value="F:inositol-1,4,5,6-tetrakisphosphate 3-kinase activity"/>
    <property type="evidence" value="ECO:0007669"/>
    <property type="project" value="TreeGrafter"/>
</dbReference>
<dbReference type="InterPro" id="IPR005522">
    <property type="entry name" value="IPK"/>
</dbReference>
<dbReference type="PANTHER" id="PTHR12400">
    <property type="entry name" value="INOSITOL POLYPHOSPHATE KINASE"/>
    <property type="match status" value="1"/>
</dbReference>
<feature type="compositionally biased region" description="Basic and acidic residues" evidence="5">
    <location>
        <begin position="294"/>
        <end position="310"/>
    </location>
</feature>
<dbReference type="GO" id="GO:0005634">
    <property type="term" value="C:nucleus"/>
    <property type="evidence" value="ECO:0007669"/>
    <property type="project" value="TreeGrafter"/>
</dbReference>
<keyword evidence="2 4" id="KW-0808">Transferase</keyword>
<dbReference type="GO" id="GO:0005737">
    <property type="term" value="C:cytoplasm"/>
    <property type="evidence" value="ECO:0007669"/>
    <property type="project" value="TreeGrafter"/>
</dbReference>
<dbReference type="Gene3D" id="3.30.470.160">
    <property type="entry name" value="Inositol polyphosphate kinase"/>
    <property type="match status" value="1"/>
</dbReference>
<dbReference type="GO" id="GO:0046854">
    <property type="term" value="P:phosphatidylinositol phosphate biosynthetic process"/>
    <property type="evidence" value="ECO:0007669"/>
    <property type="project" value="TreeGrafter"/>
</dbReference>
<evidence type="ECO:0000256" key="4">
    <source>
        <dbReference type="RuleBase" id="RU363090"/>
    </source>
</evidence>
<keyword evidence="3 4" id="KW-0418">Kinase</keyword>
<evidence type="ECO:0000256" key="3">
    <source>
        <dbReference type="ARBA" id="ARBA00022777"/>
    </source>
</evidence>
<proteinExistence type="inferred from homology"/>
<name>J8Q3P7_SACAR</name>
<accession>J8Q3P7</accession>
<feature type="compositionally biased region" description="Acidic residues" evidence="5">
    <location>
        <begin position="311"/>
        <end position="322"/>
    </location>
</feature>
<feature type="compositionally biased region" description="Polar residues" evidence="5">
    <location>
        <begin position="277"/>
        <end position="293"/>
    </location>
</feature>
<evidence type="ECO:0000313" key="7">
    <source>
        <dbReference type="Proteomes" id="UP000006968"/>
    </source>
</evidence>
<dbReference type="SUPFAM" id="SSF56104">
    <property type="entry name" value="SAICAR synthase-like"/>
    <property type="match status" value="1"/>
</dbReference>